<gene>
    <name evidence="3" type="ORF">C0189_02040</name>
</gene>
<sequence>MRKLILAIVILSFAVLSISCARNSLTTTPVSIVGKWQVTSQWVPDNGWSTVDNPTYFEFKSDGTLIKTEGNDTITGTYELKGNELTITLNNSTSTFNVVLKNDTLEISNQDLGYKMQKTQ</sequence>
<feature type="signal peptide" evidence="1">
    <location>
        <begin position="1"/>
        <end position="21"/>
    </location>
</feature>
<feature type="chain" id="PRO_5014390326" description="Lipocalin-like domain-containing protein" evidence="1">
    <location>
        <begin position="22"/>
        <end position="120"/>
    </location>
</feature>
<comment type="caution">
    <text evidence="3">The sequence shown here is derived from an EMBL/GenBank/DDBJ whole genome shotgun (WGS) entry which is preliminary data.</text>
</comment>
<dbReference type="AlphaFoldDB" id="A0A2J6WEZ5"/>
<keyword evidence="1" id="KW-0732">Signal</keyword>
<dbReference type="Pfam" id="PF13648">
    <property type="entry name" value="Lipocalin_4"/>
    <property type="match status" value="1"/>
</dbReference>
<protein>
    <recommendedName>
        <fullName evidence="2">Lipocalin-like domain-containing protein</fullName>
    </recommendedName>
</protein>
<reference evidence="3 4" key="1">
    <citation type="submission" date="2018-01" db="EMBL/GenBank/DDBJ databases">
        <title>Metagenomic assembled genomes from two thermal pools in the Uzon Caldera, Kamchatka, Russia.</title>
        <authorList>
            <person name="Wilkins L."/>
            <person name="Ettinger C."/>
        </authorList>
    </citation>
    <scope>NUCLEOTIDE SEQUENCE [LARGE SCALE GENOMIC DNA]</scope>
    <source>
        <strain evidence="3">ZAV-07</strain>
    </source>
</reference>
<evidence type="ECO:0000256" key="1">
    <source>
        <dbReference type="SAM" id="SignalP"/>
    </source>
</evidence>
<dbReference type="RefSeq" id="WP_424587134.1">
    <property type="nucleotide sequence ID" value="NZ_JBNAUB010000057.1"/>
</dbReference>
<dbReference type="PROSITE" id="PS51257">
    <property type="entry name" value="PROKAR_LIPOPROTEIN"/>
    <property type="match status" value="1"/>
</dbReference>
<dbReference type="Proteomes" id="UP000237040">
    <property type="component" value="Unassembled WGS sequence"/>
</dbReference>
<name>A0A2J6WEZ5_9BACT</name>
<accession>A0A2J6WEZ5</accession>
<evidence type="ECO:0000259" key="2">
    <source>
        <dbReference type="Pfam" id="PF13648"/>
    </source>
</evidence>
<organism evidence="3 4">
    <name type="scientific">Caldisericum exile</name>
    <dbReference type="NCBI Taxonomy" id="693075"/>
    <lineage>
        <taxon>Bacteria</taxon>
        <taxon>Pseudomonadati</taxon>
        <taxon>Caldisericota/Cryosericota group</taxon>
        <taxon>Caldisericota</taxon>
        <taxon>Caldisericia</taxon>
        <taxon>Caldisericales</taxon>
        <taxon>Caldisericaceae</taxon>
        <taxon>Caldisericum</taxon>
    </lineage>
</organism>
<evidence type="ECO:0000313" key="4">
    <source>
        <dbReference type="Proteomes" id="UP000237040"/>
    </source>
</evidence>
<dbReference type="Gene3D" id="2.40.128.280">
    <property type="match status" value="1"/>
</dbReference>
<proteinExistence type="predicted"/>
<dbReference type="InterPro" id="IPR024311">
    <property type="entry name" value="Lipocalin-like"/>
</dbReference>
<dbReference type="EMBL" id="PNIL01000029">
    <property type="protein sequence ID" value="PMP68047.1"/>
    <property type="molecule type" value="Genomic_DNA"/>
</dbReference>
<evidence type="ECO:0000313" key="3">
    <source>
        <dbReference type="EMBL" id="PMP68047.1"/>
    </source>
</evidence>
<feature type="domain" description="Lipocalin-like" evidence="2">
    <location>
        <begin position="32"/>
        <end position="107"/>
    </location>
</feature>